<evidence type="ECO:0000313" key="3">
    <source>
        <dbReference type="EMBL" id="MPN12425.1"/>
    </source>
</evidence>
<dbReference type="InterPro" id="IPR050472">
    <property type="entry name" value="Anth_synth/Amidotransfase"/>
</dbReference>
<protein>
    <submittedName>
        <fullName evidence="3">Anthranilate synthase component 2</fullName>
        <ecNumber evidence="3">4.1.3.27</ecNumber>
    </submittedName>
</protein>
<dbReference type="PRINTS" id="PR00097">
    <property type="entry name" value="ANTSNTHASEII"/>
</dbReference>
<dbReference type="AlphaFoldDB" id="A0A645FDE5"/>
<name>A0A645FDE5_9ZZZZ</name>
<comment type="caution">
    <text evidence="3">The sequence shown here is derived from an EMBL/GenBank/DDBJ whole genome shotgun (WGS) entry which is preliminary data.</text>
</comment>
<dbReference type="InterPro" id="IPR006221">
    <property type="entry name" value="TrpG/PapA_dom"/>
</dbReference>
<dbReference type="InterPro" id="IPR029062">
    <property type="entry name" value="Class_I_gatase-like"/>
</dbReference>
<dbReference type="GO" id="GO:0000162">
    <property type="term" value="P:L-tryptophan biosynthetic process"/>
    <property type="evidence" value="ECO:0007669"/>
    <property type="project" value="TreeGrafter"/>
</dbReference>
<organism evidence="3">
    <name type="scientific">bioreactor metagenome</name>
    <dbReference type="NCBI Taxonomy" id="1076179"/>
    <lineage>
        <taxon>unclassified sequences</taxon>
        <taxon>metagenomes</taxon>
        <taxon>ecological metagenomes</taxon>
    </lineage>
</organism>
<dbReference type="PRINTS" id="PR00099">
    <property type="entry name" value="CPSGATASE"/>
</dbReference>
<evidence type="ECO:0000259" key="2">
    <source>
        <dbReference type="Pfam" id="PF00117"/>
    </source>
</evidence>
<keyword evidence="3" id="KW-0456">Lyase</keyword>
<dbReference type="NCBIfam" id="TIGR00566">
    <property type="entry name" value="trpG_papA"/>
    <property type="match status" value="1"/>
</dbReference>
<sequence>MIVLIDNYDSFTYNVYQLVGCLNPDIRVFRNDQMTVEKLEKLNPDHLIISPGPGFPATAGITLEAIRRFYQKIPVLGICLGHQAIAEALGGKVVHAPQPMHGKRGRVQLDRDCPLFAGLPETLNVARYHSLIVDRDTLPAELVVTARAEAGEIMGLRHKNYPLYGLQFHPESILTEQGERFIENFLRL</sequence>
<dbReference type="EMBL" id="VSSQ01058768">
    <property type="protein sequence ID" value="MPN12425.1"/>
    <property type="molecule type" value="Genomic_DNA"/>
</dbReference>
<dbReference type="PRINTS" id="PR00096">
    <property type="entry name" value="GATASE"/>
</dbReference>
<dbReference type="SUPFAM" id="SSF52317">
    <property type="entry name" value="Class I glutamine amidotransferase-like"/>
    <property type="match status" value="1"/>
</dbReference>
<proteinExistence type="predicted"/>
<dbReference type="CDD" id="cd01743">
    <property type="entry name" value="GATase1_Anthranilate_Synthase"/>
    <property type="match status" value="1"/>
</dbReference>
<dbReference type="PANTHER" id="PTHR43418">
    <property type="entry name" value="MULTIFUNCTIONAL TRYPTOPHAN BIOSYNTHESIS PROTEIN-RELATED"/>
    <property type="match status" value="1"/>
</dbReference>
<keyword evidence="1" id="KW-0315">Glutamine amidotransferase</keyword>
<accession>A0A645FDE5</accession>
<reference evidence="3" key="1">
    <citation type="submission" date="2019-08" db="EMBL/GenBank/DDBJ databases">
        <authorList>
            <person name="Kucharzyk K."/>
            <person name="Murdoch R.W."/>
            <person name="Higgins S."/>
            <person name="Loffler F."/>
        </authorList>
    </citation>
    <scope>NUCLEOTIDE SEQUENCE</scope>
</reference>
<dbReference type="Gene3D" id="3.40.50.880">
    <property type="match status" value="1"/>
</dbReference>
<dbReference type="PANTHER" id="PTHR43418:SF4">
    <property type="entry name" value="MULTIFUNCTIONAL TRYPTOPHAN BIOSYNTHESIS PROTEIN"/>
    <property type="match status" value="1"/>
</dbReference>
<dbReference type="InterPro" id="IPR017926">
    <property type="entry name" value="GATASE"/>
</dbReference>
<dbReference type="GO" id="GO:0005829">
    <property type="term" value="C:cytosol"/>
    <property type="evidence" value="ECO:0007669"/>
    <property type="project" value="TreeGrafter"/>
</dbReference>
<dbReference type="Pfam" id="PF00117">
    <property type="entry name" value="GATase"/>
    <property type="match status" value="1"/>
</dbReference>
<dbReference type="GO" id="GO:0004049">
    <property type="term" value="F:anthranilate synthase activity"/>
    <property type="evidence" value="ECO:0007669"/>
    <property type="project" value="UniProtKB-EC"/>
</dbReference>
<gene>
    <name evidence="3" type="primary">trpG_10</name>
    <name evidence="3" type="ORF">SDC9_159743</name>
</gene>
<dbReference type="FunFam" id="3.40.50.880:FF:000003">
    <property type="entry name" value="Anthranilate synthase component II"/>
    <property type="match status" value="1"/>
</dbReference>
<evidence type="ECO:0000256" key="1">
    <source>
        <dbReference type="ARBA" id="ARBA00022962"/>
    </source>
</evidence>
<feature type="domain" description="Glutamine amidotransferase" evidence="2">
    <location>
        <begin position="3"/>
        <end position="186"/>
    </location>
</feature>
<dbReference type="PROSITE" id="PS51273">
    <property type="entry name" value="GATASE_TYPE_1"/>
    <property type="match status" value="1"/>
</dbReference>
<dbReference type="EC" id="4.1.3.27" evidence="3"/>